<comment type="caution">
    <text evidence="1">The sequence shown here is derived from an EMBL/GenBank/DDBJ whole genome shotgun (WGS) entry which is preliminary data.</text>
</comment>
<protein>
    <submittedName>
        <fullName evidence="1">Uncharacterized protein</fullName>
    </submittedName>
</protein>
<reference evidence="1" key="2">
    <citation type="journal article" date="2021" name="PeerJ">
        <title>Extensive microbial diversity within the chicken gut microbiome revealed by metagenomics and culture.</title>
        <authorList>
            <person name="Gilroy R."/>
            <person name="Ravi A."/>
            <person name="Getino M."/>
            <person name="Pursley I."/>
            <person name="Horton D.L."/>
            <person name="Alikhan N.F."/>
            <person name="Baker D."/>
            <person name="Gharbi K."/>
            <person name="Hall N."/>
            <person name="Watson M."/>
            <person name="Adriaenssens E.M."/>
            <person name="Foster-Nyarko E."/>
            <person name="Jarju S."/>
            <person name="Secka A."/>
            <person name="Antonio M."/>
            <person name="Oren A."/>
            <person name="Chaudhuri R.R."/>
            <person name="La Ragione R."/>
            <person name="Hildebrand F."/>
            <person name="Pallen M.J."/>
        </authorList>
    </citation>
    <scope>NUCLEOTIDE SEQUENCE</scope>
    <source>
        <strain evidence="1">10192</strain>
    </source>
</reference>
<sequence>MIPVNNIIHDKTHPPVFKSRFVPTKTLADGFQYAIKNPADEGRTFFKLINTILNDGKDDIYKIEHIKGNKLFDYYETNIEKNGEEIDRIPLSSNANSGNNIISALKYIISKYPDTHRPPEIQAAPYEKLDADEYGIVQKPLKKLAGLSQKYNSSIFSNIQDVVNEAMETLDKYVIKNLNETKDKIFK</sequence>
<accession>A0A9D9H1L5</accession>
<dbReference type="Proteomes" id="UP000823632">
    <property type="component" value="Unassembled WGS sequence"/>
</dbReference>
<organism evidence="1 2">
    <name type="scientific">Candidatus Scatousia excrementipullorum</name>
    <dbReference type="NCBI Taxonomy" id="2840936"/>
    <lineage>
        <taxon>Bacteria</taxon>
        <taxon>Candidatus Scatousia</taxon>
    </lineage>
</organism>
<gene>
    <name evidence="1" type="ORF">IAC76_09250</name>
</gene>
<evidence type="ECO:0000313" key="1">
    <source>
        <dbReference type="EMBL" id="MBO8431558.1"/>
    </source>
</evidence>
<dbReference type="AlphaFoldDB" id="A0A9D9H1L5"/>
<evidence type="ECO:0000313" key="2">
    <source>
        <dbReference type="Proteomes" id="UP000823632"/>
    </source>
</evidence>
<reference evidence="1" key="1">
    <citation type="submission" date="2020-10" db="EMBL/GenBank/DDBJ databases">
        <authorList>
            <person name="Gilroy R."/>
        </authorList>
    </citation>
    <scope>NUCLEOTIDE SEQUENCE</scope>
    <source>
        <strain evidence="1">10192</strain>
    </source>
</reference>
<name>A0A9D9H1L5_9BACT</name>
<proteinExistence type="predicted"/>
<dbReference type="EMBL" id="JADIND010000204">
    <property type="protein sequence ID" value="MBO8431558.1"/>
    <property type="molecule type" value="Genomic_DNA"/>
</dbReference>